<dbReference type="Proteomes" id="UP000267081">
    <property type="component" value="Unassembled WGS sequence"/>
</dbReference>
<dbReference type="AlphaFoldDB" id="A0A427TPX7"/>
<dbReference type="RefSeq" id="WP_125305625.1">
    <property type="nucleotide sequence ID" value="NZ_RSEC01000006.1"/>
</dbReference>
<feature type="region of interest" description="Disordered" evidence="1">
    <location>
        <begin position="1"/>
        <end position="61"/>
    </location>
</feature>
<sequence>MPLRKNIAQDPGEGPGQTKDCPVCNGPNPNGPQPGMLWGVNPKENPPFQCGNCSGTGKVHK</sequence>
<organism evidence="2 3">
    <name type="scientific">Amycolatopsis eburnea</name>
    <dbReference type="NCBI Taxonomy" id="2267691"/>
    <lineage>
        <taxon>Bacteria</taxon>
        <taxon>Bacillati</taxon>
        <taxon>Actinomycetota</taxon>
        <taxon>Actinomycetes</taxon>
        <taxon>Pseudonocardiales</taxon>
        <taxon>Pseudonocardiaceae</taxon>
        <taxon>Amycolatopsis</taxon>
    </lineage>
</organism>
<proteinExistence type="predicted"/>
<comment type="caution">
    <text evidence="2">The sequence shown here is derived from an EMBL/GenBank/DDBJ whole genome shotgun (WGS) entry which is preliminary data.</text>
</comment>
<evidence type="ECO:0000256" key="1">
    <source>
        <dbReference type="SAM" id="MobiDB-lite"/>
    </source>
</evidence>
<dbReference type="EMBL" id="RSEC01000006">
    <property type="protein sequence ID" value="RSD26368.1"/>
    <property type="molecule type" value="Genomic_DNA"/>
</dbReference>
<accession>A0A427TPX7</accession>
<keyword evidence="3" id="KW-1185">Reference proteome</keyword>
<evidence type="ECO:0000313" key="2">
    <source>
        <dbReference type="EMBL" id="RSD26368.1"/>
    </source>
</evidence>
<name>A0A427TPX7_9PSEU</name>
<protein>
    <submittedName>
        <fullName evidence="2">Uncharacterized protein</fullName>
    </submittedName>
</protein>
<gene>
    <name evidence="2" type="ORF">EIY87_00455</name>
</gene>
<evidence type="ECO:0000313" key="3">
    <source>
        <dbReference type="Proteomes" id="UP000267081"/>
    </source>
</evidence>
<reference evidence="2 3" key="1">
    <citation type="submission" date="2018-12" db="EMBL/GenBank/DDBJ databases">
        <title>Amycolatopsis eburnea sp. nov. actinomycete associate with arbuscular mycorrhiza fungal spore.</title>
        <authorList>
            <person name="Lumyong S."/>
            <person name="Chaiya L."/>
        </authorList>
    </citation>
    <scope>NUCLEOTIDE SEQUENCE [LARGE SCALE GENOMIC DNA]</scope>
    <source>
        <strain evidence="2 3">GLM-1</strain>
    </source>
</reference>